<dbReference type="EMBL" id="AZIM01003458">
    <property type="protein sequence ID" value="ETE62091.1"/>
    <property type="molecule type" value="Genomic_DNA"/>
</dbReference>
<evidence type="ECO:0000313" key="1">
    <source>
        <dbReference type="EMBL" id="ETE62091.1"/>
    </source>
</evidence>
<evidence type="ECO:0000313" key="2">
    <source>
        <dbReference type="Proteomes" id="UP000018936"/>
    </source>
</evidence>
<name>V8NJF9_OPHHA</name>
<organism evidence="1 2">
    <name type="scientific">Ophiophagus hannah</name>
    <name type="common">King cobra</name>
    <name type="synonym">Naja hannah</name>
    <dbReference type="NCBI Taxonomy" id="8665"/>
    <lineage>
        <taxon>Eukaryota</taxon>
        <taxon>Metazoa</taxon>
        <taxon>Chordata</taxon>
        <taxon>Craniata</taxon>
        <taxon>Vertebrata</taxon>
        <taxon>Euteleostomi</taxon>
        <taxon>Lepidosauria</taxon>
        <taxon>Squamata</taxon>
        <taxon>Bifurcata</taxon>
        <taxon>Unidentata</taxon>
        <taxon>Episquamata</taxon>
        <taxon>Toxicofera</taxon>
        <taxon>Serpentes</taxon>
        <taxon>Colubroidea</taxon>
        <taxon>Elapidae</taxon>
        <taxon>Elapinae</taxon>
        <taxon>Ophiophagus</taxon>
    </lineage>
</organism>
<keyword evidence="2" id="KW-1185">Reference proteome</keyword>
<feature type="non-terminal residue" evidence="1">
    <location>
        <position position="62"/>
    </location>
</feature>
<protein>
    <submittedName>
        <fullName evidence="1">Uncharacterized protein</fullName>
    </submittedName>
</protein>
<gene>
    <name evidence="1" type="ORF">L345_12154</name>
</gene>
<reference evidence="1 2" key="1">
    <citation type="journal article" date="2013" name="Proc. Natl. Acad. Sci. U.S.A.">
        <title>The king cobra genome reveals dynamic gene evolution and adaptation in the snake venom system.</title>
        <authorList>
            <person name="Vonk F.J."/>
            <person name="Casewell N.R."/>
            <person name="Henkel C.V."/>
            <person name="Heimberg A.M."/>
            <person name="Jansen H.J."/>
            <person name="McCleary R.J."/>
            <person name="Kerkkamp H.M."/>
            <person name="Vos R.A."/>
            <person name="Guerreiro I."/>
            <person name="Calvete J.J."/>
            <person name="Wuster W."/>
            <person name="Woods A.E."/>
            <person name="Logan J.M."/>
            <person name="Harrison R.A."/>
            <person name="Castoe T.A."/>
            <person name="de Koning A.P."/>
            <person name="Pollock D.D."/>
            <person name="Yandell M."/>
            <person name="Calderon D."/>
            <person name="Renjifo C."/>
            <person name="Currier R.B."/>
            <person name="Salgado D."/>
            <person name="Pla D."/>
            <person name="Sanz L."/>
            <person name="Hyder A.S."/>
            <person name="Ribeiro J.M."/>
            <person name="Arntzen J.W."/>
            <person name="van den Thillart G.E."/>
            <person name="Boetzer M."/>
            <person name="Pirovano W."/>
            <person name="Dirks R.P."/>
            <person name="Spaink H.P."/>
            <person name="Duboule D."/>
            <person name="McGlinn E."/>
            <person name="Kini R.M."/>
            <person name="Richardson M.K."/>
        </authorList>
    </citation>
    <scope>NUCLEOTIDE SEQUENCE</scope>
    <source>
        <tissue evidence="1">Blood</tissue>
    </source>
</reference>
<proteinExistence type="predicted"/>
<dbReference type="AlphaFoldDB" id="V8NJF9"/>
<accession>V8NJF9</accession>
<comment type="caution">
    <text evidence="1">The sequence shown here is derived from an EMBL/GenBank/DDBJ whole genome shotgun (WGS) entry which is preliminary data.</text>
</comment>
<dbReference type="Proteomes" id="UP000018936">
    <property type="component" value="Unassembled WGS sequence"/>
</dbReference>
<sequence length="62" mass="7355">MSTVSSKTNFRVNREVKIKSGKFYGDLVPQVLFVQTMIPLKRILNKIHCQHLRKEIWPRKIC</sequence>